<reference evidence="4 5" key="2">
    <citation type="submission" date="2018-12" db="EMBL/GenBank/DDBJ databases">
        <title>Rhizobacter gummiphilus sp. nov., a rubber-degrading bacterium isolated from the soil of a botanical garden in Japan.</title>
        <authorList>
            <person name="Shunsuke S.S."/>
        </authorList>
    </citation>
    <scope>NUCLEOTIDE SEQUENCE [LARGE SCALE GENOMIC DNA]</scope>
    <source>
        <strain evidence="4 5">S-16</strain>
    </source>
</reference>
<dbReference type="SUPFAM" id="SSF51905">
    <property type="entry name" value="FAD/NAD(P)-binding domain"/>
    <property type="match status" value="1"/>
</dbReference>
<keyword evidence="5" id="KW-1185">Reference proteome</keyword>
<evidence type="ECO:0000313" key="5">
    <source>
        <dbReference type="Proteomes" id="UP000267464"/>
    </source>
</evidence>
<name>A0A3N7J2N7_9BURK</name>
<dbReference type="PANTHER" id="PTHR43004:SF3">
    <property type="entry name" value="P-HYDROXYBENZOATE HYDROXYLASE"/>
    <property type="match status" value="1"/>
</dbReference>
<dbReference type="EMBL" id="QUSW01000002">
    <property type="protein sequence ID" value="RQP25202.1"/>
    <property type="molecule type" value="Genomic_DNA"/>
</dbReference>
<gene>
    <name evidence="4" type="primary">pobA</name>
    <name evidence="4" type="ORF">DZC73_10200</name>
</gene>
<dbReference type="SUPFAM" id="SSF54373">
    <property type="entry name" value="FAD-linked reductases, C-terminal domain"/>
    <property type="match status" value="1"/>
</dbReference>
<comment type="caution">
    <text evidence="4">The sequence shown here is derived from an EMBL/GenBank/DDBJ whole genome shotgun (WGS) entry which is preliminary data.</text>
</comment>
<dbReference type="NCBIfam" id="TIGR02360">
    <property type="entry name" value="pbenz_hydroxyl"/>
    <property type="match status" value="1"/>
</dbReference>
<dbReference type="PANTHER" id="PTHR43004">
    <property type="entry name" value="TRK SYSTEM POTASSIUM UPTAKE PROTEIN"/>
    <property type="match status" value="1"/>
</dbReference>
<dbReference type="GO" id="GO:0018659">
    <property type="term" value="F:4-hydroxybenzoate 3-monooxygenase activity"/>
    <property type="evidence" value="ECO:0007669"/>
    <property type="project" value="UniProtKB-EC"/>
</dbReference>
<feature type="domain" description="FAD-binding" evidence="3">
    <location>
        <begin position="2"/>
        <end position="343"/>
    </location>
</feature>
<organism evidence="4 5">
    <name type="scientific">Piscinibacter terrae</name>
    <dbReference type="NCBI Taxonomy" id="2496871"/>
    <lineage>
        <taxon>Bacteria</taxon>
        <taxon>Pseudomonadati</taxon>
        <taxon>Pseudomonadota</taxon>
        <taxon>Betaproteobacteria</taxon>
        <taxon>Burkholderiales</taxon>
        <taxon>Sphaerotilaceae</taxon>
        <taxon>Piscinibacter</taxon>
    </lineage>
</organism>
<evidence type="ECO:0000259" key="3">
    <source>
        <dbReference type="Pfam" id="PF01494"/>
    </source>
</evidence>
<keyword evidence="4" id="KW-0503">Monooxygenase</keyword>
<dbReference type="Pfam" id="PF01494">
    <property type="entry name" value="FAD_binding_3"/>
    <property type="match status" value="1"/>
</dbReference>
<evidence type="ECO:0000313" key="4">
    <source>
        <dbReference type="EMBL" id="RQP25202.1"/>
    </source>
</evidence>
<dbReference type="InterPro" id="IPR036188">
    <property type="entry name" value="FAD/NAD-bd_sf"/>
</dbReference>
<dbReference type="InterPro" id="IPR050641">
    <property type="entry name" value="RIFMO-like"/>
</dbReference>
<evidence type="ECO:0000256" key="1">
    <source>
        <dbReference type="ARBA" id="ARBA00022630"/>
    </source>
</evidence>
<dbReference type="InterPro" id="IPR012733">
    <property type="entry name" value="HB_mOase"/>
</dbReference>
<reference evidence="4 5" key="1">
    <citation type="submission" date="2018-08" db="EMBL/GenBank/DDBJ databases">
        <authorList>
            <person name="Khan S.A."/>
            <person name="Jeon C.O."/>
            <person name="Chun B.H."/>
            <person name="Jeong S.E."/>
        </authorList>
    </citation>
    <scope>NUCLEOTIDE SEQUENCE [LARGE SCALE GENOMIC DNA]</scope>
    <source>
        <strain evidence="4 5">S-16</strain>
    </source>
</reference>
<proteinExistence type="predicted"/>
<evidence type="ECO:0000256" key="2">
    <source>
        <dbReference type="ARBA" id="ARBA00022827"/>
    </source>
</evidence>
<sequence>MRTQVAIIGAGPSGLLLGQILARSGIDNVIVERQSGDYVLGRIRAGVLEQTTVDLLAAAGVDQRLRHEGLVHDGFELCFDGQRHRIDMKALTGGKTVTVYGQTEVTRDLMDARREGGHTTFYEAKDVQLHDIAGNKPHVTFTHQGEHHTLDCDFIAGCDGFHGVSRASIPADVLKTFERVYPFGWLGVLVDRPPVSEELIYSNHARGFALCSMRSHSRSRYYIQCPSDDKAEQWSDDAFWDELRKRLDSATAQALQTGPSIEKSIAPLRSFVTEPMRHGRLFLAGDAAHIVPPTGAKGLNLAASDVHYLSSALIEHYAEHSPAGLDHYSARCLRRVWKASRFSWWFTSLTHRFPDTGEMGQQLQHAELDYLVNSPAASAAMAENYVGLPLEG</sequence>
<dbReference type="RefSeq" id="WP_124540110.1">
    <property type="nucleotide sequence ID" value="NZ_QUSW01000002.1"/>
</dbReference>
<accession>A0A3N7J2N7</accession>
<dbReference type="NCBIfam" id="NF006091">
    <property type="entry name" value="PRK08243.1"/>
    <property type="match status" value="1"/>
</dbReference>
<dbReference type="PRINTS" id="PR00420">
    <property type="entry name" value="RNGMNOXGNASE"/>
</dbReference>
<dbReference type="InterPro" id="IPR002938">
    <property type="entry name" value="FAD-bd"/>
</dbReference>
<dbReference type="GO" id="GO:0043639">
    <property type="term" value="P:benzoate catabolic process"/>
    <property type="evidence" value="ECO:0007669"/>
    <property type="project" value="InterPro"/>
</dbReference>
<dbReference type="OrthoDB" id="8672648at2"/>
<keyword evidence="1" id="KW-0285">Flavoprotein</keyword>
<keyword evidence="2" id="KW-0274">FAD</keyword>
<dbReference type="AlphaFoldDB" id="A0A3N7J2N7"/>
<dbReference type="GO" id="GO:0071949">
    <property type="term" value="F:FAD binding"/>
    <property type="evidence" value="ECO:0007669"/>
    <property type="project" value="InterPro"/>
</dbReference>
<dbReference type="Gene3D" id="3.50.50.60">
    <property type="entry name" value="FAD/NAD(P)-binding domain"/>
    <property type="match status" value="1"/>
</dbReference>
<keyword evidence="4" id="KW-0560">Oxidoreductase</keyword>
<dbReference type="Proteomes" id="UP000267464">
    <property type="component" value="Unassembled WGS sequence"/>
</dbReference>
<dbReference type="Gene3D" id="3.30.9.10">
    <property type="entry name" value="D-Amino Acid Oxidase, subunit A, domain 2"/>
    <property type="match status" value="1"/>
</dbReference>
<dbReference type="EC" id="1.14.13.2" evidence="4"/>
<protein>
    <submittedName>
        <fullName evidence="4">4-hydroxybenzoate 3-monooxygenase</fullName>
        <ecNumber evidence="4">1.14.13.2</ecNumber>
    </submittedName>
</protein>